<feature type="domain" description="ABC transporter" evidence="5">
    <location>
        <begin position="5"/>
        <end position="232"/>
    </location>
</feature>
<dbReference type="PANTHER" id="PTHR43335:SF4">
    <property type="entry name" value="ABC TRANSPORTER, ATP-BINDING PROTEIN"/>
    <property type="match status" value="1"/>
</dbReference>
<dbReference type="AlphaFoldDB" id="A0A1C7DBC5"/>
<name>A0A1C7DBC5_9SPHN</name>
<keyword evidence="2" id="KW-0813">Transport</keyword>
<reference evidence="6 7" key="1">
    <citation type="submission" date="2016-07" db="EMBL/GenBank/DDBJ databases">
        <title>Complete genome sequence of Altererythrobacter namhicola JCM 16345T, containing esterase-encoding genes.</title>
        <authorList>
            <person name="Cheng H."/>
            <person name="Wu Y.-H."/>
            <person name="Jian S.-L."/>
            <person name="Huo Y.-Y."/>
            <person name="Wang C.-S."/>
            <person name="Xu X.-W."/>
        </authorList>
    </citation>
    <scope>NUCLEOTIDE SEQUENCE [LARGE SCALE GENOMIC DNA]</scope>
    <source>
        <strain evidence="6 7">JCM 16345</strain>
    </source>
</reference>
<dbReference type="RefSeq" id="WP_067788923.1">
    <property type="nucleotide sequence ID" value="NZ_CP016545.1"/>
</dbReference>
<dbReference type="GO" id="GO:0005524">
    <property type="term" value="F:ATP binding"/>
    <property type="evidence" value="ECO:0007669"/>
    <property type="project" value="UniProtKB-KW"/>
</dbReference>
<keyword evidence="6" id="KW-0378">Hydrolase</keyword>
<dbReference type="InterPro" id="IPR003593">
    <property type="entry name" value="AAA+_ATPase"/>
</dbReference>
<dbReference type="STRING" id="645517.A6F65_02328"/>
<dbReference type="OrthoDB" id="9806044at2"/>
<dbReference type="InterPro" id="IPR003439">
    <property type="entry name" value="ABC_transporter-like_ATP-bd"/>
</dbReference>
<proteinExistence type="inferred from homology"/>
<dbReference type="PROSITE" id="PS00211">
    <property type="entry name" value="ABC_TRANSPORTER_1"/>
    <property type="match status" value="1"/>
</dbReference>
<evidence type="ECO:0000256" key="2">
    <source>
        <dbReference type="ARBA" id="ARBA00022448"/>
    </source>
</evidence>
<dbReference type="SMART" id="SM00382">
    <property type="entry name" value="AAA"/>
    <property type="match status" value="1"/>
</dbReference>
<dbReference type="GO" id="GO:0016887">
    <property type="term" value="F:ATP hydrolysis activity"/>
    <property type="evidence" value="ECO:0007669"/>
    <property type="project" value="InterPro"/>
</dbReference>
<comment type="similarity">
    <text evidence="1">Belongs to the ABC transporter superfamily.</text>
</comment>
<evidence type="ECO:0000256" key="3">
    <source>
        <dbReference type="ARBA" id="ARBA00022741"/>
    </source>
</evidence>
<dbReference type="SUPFAM" id="SSF52540">
    <property type="entry name" value="P-loop containing nucleoside triphosphate hydrolases"/>
    <property type="match status" value="1"/>
</dbReference>
<dbReference type="Proteomes" id="UP000092698">
    <property type="component" value="Chromosome"/>
</dbReference>
<dbReference type="EC" id="3.6.3.-" evidence="6"/>
<evidence type="ECO:0000256" key="1">
    <source>
        <dbReference type="ARBA" id="ARBA00005417"/>
    </source>
</evidence>
<keyword evidence="3" id="KW-0547">Nucleotide-binding</keyword>
<organism evidence="6 7">
    <name type="scientific">Paraurantiacibacter namhicola</name>
    <dbReference type="NCBI Taxonomy" id="645517"/>
    <lineage>
        <taxon>Bacteria</taxon>
        <taxon>Pseudomonadati</taxon>
        <taxon>Pseudomonadota</taxon>
        <taxon>Alphaproteobacteria</taxon>
        <taxon>Sphingomonadales</taxon>
        <taxon>Erythrobacteraceae</taxon>
        <taxon>Paraurantiacibacter</taxon>
    </lineage>
</organism>
<gene>
    <name evidence="6" type="primary">yxlF_2</name>
    <name evidence="6" type="ORF">A6F65_02328</name>
</gene>
<dbReference type="InterPro" id="IPR017871">
    <property type="entry name" value="ABC_transporter-like_CS"/>
</dbReference>
<accession>A0A1C7DBC5</accession>
<dbReference type="PROSITE" id="PS50893">
    <property type="entry name" value="ABC_TRANSPORTER_2"/>
    <property type="match status" value="1"/>
</dbReference>
<evidence type="ECO:0000313" key="6">
    <source>
        <dbReference type="EMBL" id="ANU08611.1"/>
    </source>
</evidence>
<evidence type="ECO:0000313" key="7">
    <source>
        <dbReference type="Proteomes" id="UP000092698"/>
    </source>
</evidence>
<dbReference type="EMBL" id="CP016545">
    <property type="protein sequence ID" value="ANU08611.1"/>
    <property type="molecule type" value="Genomic_DNA"/>
</dbReference>
<sequence>MHAAIETHGLRKSLGGKPVIRGLDLSVPAGRVYGFLGPNGAGKTTAMRLLLGLMPADAGEVRLLGQPLGQNRLSLLRQVGSFIESPALYDHRSGRANLDVARRLLGLPASEVDRVLEVVDMRADAARRVSEYSLGMRQRMALARSLLGSPKLLLLDEPTNGLDPDGIADMRALVRDLPARMDCTVLISSHLLGEVEQVADHVGLLRKGRLAMQGPLQDLLGSGRRIALEVDDAARATSLLTAEGLAAHVSGGATLTVDAPPDGELAPLCARINRILVEAGLAVSSLGSQRLSLEDLYKGSAAPTEEAQTNERKAA</sequence>
<dbReference type="PANTHER" id="PTHR43335">
    <property type="entry name" value="ABC TRANSPORTER, ATP-BINDING PROTEIN"/>
    <property type="match status" value="1"/>
</dbReference>
<protein>
    <submittedName>
        <fullName evidence="6">Putative ABC transporter ATP-binding protein YxlF</fullName>
        <ecNumber evidence="6">3.6.3.-</ecNumber>
    </submittedName>
</protein>
<keyword evidence="7" id="KW-1185">Reference proteome</keyword>
<dbReference type="PATRIC" id="fig|645517.4.peg.2311"/>
<evidence type="ECO:0000256" key="4">
    <source>
        <dbReference type="ARBA" id="ARBA00022840"/>
    </source>
</evidence>
<evidence type="ECO:0000259" key="5">
    <source>
        <dbReference type="PROSITE" id="PS50893"/>
    </source>
</evidence>
<dbReference type="Pfam" id="PF00005">
    <property type="entry name" value="ABC_tran"/>
    <property type="match status" value="1"/>
</dbReference>
<dbReference type="InterPro" id="IPR027417">
    <property type="entry name" value="P-loop_NTPase"/>
</dbReference>
<keyword evidence="4 6" id="KW-0067">ATP-binding</keyword>
<dbReference type="KEGG" id="anh:A6F65_02328"/>
<dbReference type="Gene3D" id="3.40.50.300">
    <property type="entry name" value="P-loop containing nucleotide triphosphate hydrolases"/>
    <property type="match status" value="1"/>
</dbReference>